<feature type="transmembrane region" description="Helical" evidence="1">
    <location>
        <begin position="67"/>
        <end position="93"/>
    </location>
</feature>
<feature type="transmembrane region" description="Helical" evidence="1">
    <location>
        <begin position="127"/>
        <end position="144"/>
    </location>
</feature>
<dbReference type="HOGENOM" id="CLU_066743_4_0_3"/>
<dbReference type="Pfam" id="PF03350">
    <property type="entry name" value="UPF0114"/>
    <property type="match status" value="1"/>
</dbReference>
<dbReference type="InterPro" id="IPR005134">
    <property type="entry name" value="UPF0114"/>
</dbReference>
<keyword evidence="3" id="KW-1185">Reference proteome</keyword>
<dbReference type="AlphaFoldDB" id="Q7U9Z1"/>
<proteinExistence type="predicted"/>
<accession>Q7U9Z1</accession>
<dbReference type="PANTHER" id="PTHR31721">
    <property type="entry name" value="OS06G0710300 PROTEIN"/>
    <property type="match status" value="1"/>
</dbReference>
<protein>
    <recommendedName>
        <fullName evidence="4">YqhA family protein</fullName>
    </recommendedName>
</protein>
<dbReference type="KEGG" id="syw:SYNW0111"/>
<dbReference type="PANTHER" id="PTHR31721:SF4">
    <property type="entry name" value="OS06G0710300 PROTEIN"/>
    <property type="match status" value="1"/>
</dbReference>
<dbReference type="EMBL" id="BX569689">
    <property type="protein sequence ID" value="CAE06626.1"/>
    <property type="molecule type" value="Genomic_DNA"/>
</dbReference>
<feature type="transmembrane region" description="Helical" evidence="1">
    <location>
        <begin position="21"/>
        <end position="47"/>
    </location>
</feature>
<dbReference type="Proteomes" id="UP000001422">
    <property type="component" value="Chromosome"/>
</dbReference>
<dbReference type="STRING" id="84588.SYNW0111"/>
<evidence type="ECO:0000313" key="2">
    <source>
        <dbReference type="EMBL" id="CAE06626.1"/>
    </source>
</evidence>
<sequence length="159" mass="17944">MSRPKPRTTVLERRFESMIWKFRLITLVPVVMSLFGSVSCFVIGTYAEVSVLSRVFQGHFTHTNSTLLIGKVVGGIDYYLIGIALLIFGYGIYELVISDIDPRQQEASDVRRNLLNIESLDGLKQKLTKVIVVALIVTAFKYMVGFKVTTRTELLMFCA</sequence>
<dbReference type="PIRSF" id="PIRSF026509">
    <property type="entry name" value="UCP026509"/>
    <property type="match status" value="1"/>
</dbReference>
<dbReference type="RefSeq" id="WP_011126989.1">
    <property type="nucleotide sequence ID" value="NC_005070.1"/>
</dbReference>
<evidence type="ECO:0000256" key="1">
    <source>
        <dbReference type="SAM" id="Phobius"/>
    </source>
</evidence>
<keyword evidence="1" id="KW-1133">Transmembrane helix</keyword>
<evidence type="ECO:0000313" key="3">
    <source>
        <dbReference type="Proteomes" id="UP000001422"/>
    </source>
</evidence>
<keyword evidence="1" id="KW-0812">Transmembrane</keyword>
<name>Q7U9Z1_PARMW</name>
<dbReference type="eggNOG" id="COG2862">
    <property type="taxonomic scope" value="Bacteria"/>
</dbReference>
<gene>
    <name evidence="2" type="ordered locus">SYNW0111</name>
</gene>
<keyword evidence="1" id="KW-0472">Membrane</keyword>
<organism evidence="2 3">
    <name type="scientific">Parasynechococcus marenigrum (strain WH8102)</name>
    <dbReference type="NCBI Taxonomy" id="84588"/>
    <lineage>
        <taxon>Bacteria</taxon>
        <taxon>Bacillati</taxon>
        <taxon>Cyanobacteriota</taxon>
        <taxon>Cyanophyceae</taxon>
        <taxon>Synechococcales</taxon>
        <taxon>Prochlorococcaceae</taxon>
        <taxon>Parasynechococcus</taxon>
        <taxon>Parasynechococcus marenigrum</taxon>
    </lineage>
</organism>
<reference evidence="2 3" key="1">
    <citation type="journal article" date="2003" name="Nature">
        <title>The genome of a motile marine Synechococcus.</title>
        <authorList>
            <person name="Palenik B."/>
            <person name="Brahamsha B."/>
            <person name="Larimer F."/>
            <person name="Land M."/>
            <person name="Hauser L."/>
            <person name="Chain P."/>
            <person name="Lamerdin J."/>
            <person name="Regala W."/>
            <person name="Allen E.A."/>
            <person name="McCarren J."/>
            <person name="Paulsen I."/>
            <person name="Dufresne A."/>
            <person name="Partensky F."/>
            <person name="Webb E."/>
            <person name="Waterbury J."/>
        </authorList>
    </citation>
    <scope>NUCLEOTIDE SEQUENCE [LARGE SCALE GENOMIC DNA]</scope>
    <source>
        <strain evidence="2 3">WH8102</strain>
    </source>
</reference>
<evidence type="ECO:0008006" key="4">
    <source>
        <dbReference type="Google" id="ProtNLM"/>
    </source>
</evidence>